<dbReference type="Proteomes" id="UP000008063">
    <property type="component" value="Unassembled WGS sequence"/>
</dbReference>
<gene>
    <name evidence="1" type="ORF">SERLA73DRAFT_175652</name>
</gene>
<evidence type="ECO:0000313" key="2">
    <source>
        <dbReference type="Proteomes" id="UP000008063"/>
    </source>
</evidence>
<accession>F8PL40</accession>
<dbReference type="AlphaFoldDB" id="F8PL40"/>
<dbReference type="InParanoid" id="F8PL40"/>
<protein>
    <submittedName>
        <fullName evidence="1">Uncharacterized protein</fullName>
    </submittedName>
</protein>
<keyword evidence="2" id="KW-1185">Reference proteome</keyword>
<organism evidence="2">
    <name type="scientific">Serpula lacrymans var. lacrymans (strain S7.3)</name>
    <name type="common">Dry rot fungus</name>
    <dbReference type="NCBI Taxonomy" id="936435"/>
    <lineage>
        <taxon>Eukaryota</taxon>
        <taxon>Fungi</taxon>
        <taxon>Dikarya</taxon>
        <taxon>Basidiomycota</taxon>
        <taxon>Agaricomycotina</taxon>
        <taxon>Agaricomycetes</taxon>
        <taxon>Agaricomycetidae</taxon>
        <taxon>Boletales</taxon>
        <taxon>Coniophorineae</taxon>
        <taxon>Serpulaceae</taxon>
        <taxon>Serpula</taxon>
    </lineage>
</organism>
<name>F8PL40_SERL3</name>
<reference evidence="2" key="1">
    <citation type="journal article" date="2011" name="Science">
        <title>The plant cell wall-decomposing machinery underlies the functional diversity of forest fungi.</title>
        <authorList>
            <person name="Eastwood D.C."/>
            <person name="Floudas D."/>
            <person name="Binder M."/>
            <person name="Majcherczyk A."/>
            <person name="Schneider P."/>
            <person name="Aerts A."/>
            <person name="Asiegbu F.O."/>
            <person name="Baker S.E."/>
            <person name="Barry K."/>
            <person name="Bendiksby M."/>
            <person name="Blumentritt M."/>
            <person name="Coutinho P.M."/>
            <person name="Cullen D."/>
            <person name="de Vries R.P."/>
            <person name="Gathman A."/>
            <person name="Goodell B."/>
            <person name="Henrissat B."/>
            <person name="Ihrmark K."/>
            <person name="Kauserud H."/>
            <person name="Kohler A."/>
            <person name="LaButti K."/>
            <person name="Lapidus A."/>
            <person name="Lavin J.L."/>
            <person name="Lee Y.-H."/>
            <person name="Lindquist E."/>
            <person name="Lilly W."/>
            <person name="Lucas S."/>
            <person name="Morin E."/>
            <person name="Murat C."/>
            <person name="Oguiza J.A."/>
            <person name="Park J."/>
            <person name="Pisabarro A.G."/>
            <person name="Riley R."/>
            <person name="Rosling A."/>
            <person name="Salamov A."/>
            <person name="Schmidt O."/>
            <person name="Schmutz J."/>
            <person name="Skrede I."/>
            <person name="Stenlid J."/>
            <person name="Wiebenga A."/>
            <person name="Xie X."/>
            <person name="Kuees U."/>
            <person name="Hibbett D.S."/>
            <person name="Hoffmeister D."/>
            <person name="Hoegberg N."/>
            <person name="Martin F."/>
            <person name="Grigoriev I.V."/>
            <person name="Watkinson S.C."/>
        </authorList>
    </citation>
    <scope>NUCLEOTIDE SEQUENCE [LARGE SCALE GENOMIC DNA]</scope>
    <source>
        <strain evidence="2">strain S7.3</strain>
    </source>
</reference>
<evidence type="ECO:0000313" key="1">
    <source>
        <dbReference type="EMBL" id="EGO03948.1"/>
    </source>
</evidence>
<sequence length="74" mass="8191">MIMILHQPLLGAQVSESESRSVPTSTIIQKDKSHQFDSDYPPDIPLSQGFISTPNCQLHPSGSNRRPIPQIPIL</sequence>
<dbReference type="EMBL" id="GL945475">
    <property type="protein sequence ID" value="EGO03948.1"/>
    <property type="molecule type" value="Genomic_DNA"/>
</dbReference>
<proteinExistence type="predicted"/>
<dbReference type="HOGENOM" id="CLU_2689325_0_0_1"/>